<dbReference type="Proteomes" id="UP000663671">
    <property type="component" value="Chromosome 6"/>
</dbReference>
<gene>
    <name evidence="1" type="ORF">I7I51_02723</name>
</gene>
<name>A0A8A1ML10_AJECA</name>
<proteinExistence type="predicted"/>
<sequence>MYDVVVVENCLRRVETIRGTLVAPHAERSNLTKIAAAFAKRHATNRTTAARRVRTEDEVPLVLYIFSLQRTDLVSTILSPRYGISLKPPLLIHCSFVSESPLFRSSNGQSRHQNPK</sequence>
<dbReference type="EMBL" id="CP069116">
    <property type="protein sequence ID" value="QSS66535.1"/>
    <property type="molecule type" value="Genomic_DNA"/>
</dbReference>
<evidence type="ECO:0000313" key="1">
    <source>
        <dbReference type="EMBL" id="QSS66535.1"/>
    </source>
</evidence>
<accession>A0A8A1ML10</accession>
<reference evidence="1" key="1">
    <citation type="submission" date="2021-01" db="EMBL/GenBank/DDBJ databases">
        <title>Chromosome-level genome assembly of a human fungal pathogen reveals clustering of transcriptionally co-regulated genes.</title>
        <authorList>
            <person name="Voorhies M."/>
            <person name="Cohen S."/>
            <person name="Shea T.P."/>
            <person name="Petrus S."/>
            <person name="Munoz J.F."/>
            <person name="Poplawski S."/>
            <person name="Goldman W.E."/>
            <person name="Michael T."/>
            <person name="Cuomo C.A."/>
            <person name="Sil A."/>
            <person name="Beyhan S."/>
        </authorList>
    </citation>
    <scope>NUCLEOTIDE SEQUENCE</scope>
    <source>
        <strain evidence="1">WU24</strain>
    </source>
</reference>
<dbReference type="AlphaFoldDB" id="A0A8A1ML10"/>
<dbReference type="VEuPathDB" id="FungiDB:I7I51_02723"/>
<protein>
    <submittedName>
        <fullName evidence="1">Uncharacterized protein</fullName>
    </submittedName>
</protein>
<evidence type="ECO:0000313" key="2">
    <source>
        <dbReference type="Proteomes" id="UP000663671"/>
    </source>
</evidence>
<organism evidence="1 2">
    <name type="scientific">Ajellomyces capsulatus</name>
    <name type="common">Darling's disease fungus</name>
    <name type="synonym">Histoplasma capsulatum</name>
    <dbReference type="NCBI Taxonomy" id="5037"/>
    <lineage>
        <taxon>Eukaryota</taxon>
        <taxon>Fungi</taxon>
        <taxon>Dikarya</taxon>
        <taxon>Ascomycota</taxon>
        <taxon>Pezizomycotina</taxon>
        <taxon>Eurotiomycetes</taxon>
        <taxon>Eurotiomycetidae</taxon>
        <taxon>Onygenales</taxon>
        <taxon>Ajellomycetaceae</taxon>
        <taxon>Histoplasma</taxon>
    </lineage>
</organism>